<comment type="caution">
    <text evidence="3">The sequence shown here is derived from an EMBL/GenBank/DDBJ whole genome shotgun (WGS) entry which is preliminary data.</text>
</comment>
<organism evidence="3 4">
    <name type="scientific">Grifola frondosa</name>
    <name type="common">Maitake</name>
    <name type="synonym">Polyporus frondosus</name>
    <dbReference type="NCBI Taxonomy" id="5627"/>
    <lineage>
        <taxon>Eukaryota</taxon>
        <taxon>Fungi</taxon>
        <taxon>Dikarya</taxon>
        <taxon>Basidiomycota</taxon>
        <taxon>Agaricomycotina</taxon>
        <taxon>Agaricomycetes</taxon>
        <taxon>Polyporales</taxon>
        <taxon>Grifolaceae</taxon>
        <taxon>Grifola</taxon>
    </lineage>
</organism>
<feature type="transmembrane region" description="Helical" evidence="2">
    <location>
        <begin position="139"/>
        <end position="163"/>
    </location>
</feature>
<evidence type="ECO:0000256" key="2">
    <source>
        <dbReference type="SAM" id="Phobius"/>
    </source>
</evidence>
<feature type="compositionally biased region" description="Low complexity" evidence="1">
    <location>
        <begin position="28"/>
        <end position="39"/>
    </location>
</feature>
<keyword evidence="2" id="KW-0812">Transmembrane</keyword>
<keyword evidence="2" id="KW-1133">Transmembrane helix</keyword>
<feature type="compositionally biased region" description="Low complexity" evidence="1">
    <location>
        <begin position="105"/>
        <end position="132"/>
    </location>
</feature>
<evidence type="ECO:0000313" key="4">
    <source>
        <dbReference type="Proteomes" id="UP000092993"/>
    </source>
</evidence>
<keyword evidence="4" id="KW-1185">Reference proteome</keyword>
<proteinExistence type="predicted"/>
<accession>A0A1C7ME39</accession>
<name>A0A1C7ME39_GRIFR</name>
<dbReference type="OMA" id="WACIADG"/>
<feature type="region of interest" description="Disordered" evidence="1">
    <location>
        <begin position="14"/>
        <end position="40"/>
    </location>
</feature>
<evidence type="ECO:0000313" key="3">
    <source>
        <dbReference type="EMBL" id="OBZ75175.1"/>
    </source>
</evidence>
<evidence type="ECO:0000256" key="1">
    <source>
        <dbReference type="SAM" id="MobiDB-lite"/>
    </source>
</evidence>
<protein>
    <submittedName>
        <fullName evidence="3">Uncharacterized protein</fullName>
    </submittedName>
</protein>
<feature type="region of interest" description="Disordered" evidence="1">
    <location>
        <begin position="103"/>
        <end position="132"/>
    </location>
</feature>
<dbReference type="Proteomes" id="UP000092993">
    <property type="component" value="Unassembled WGS sequence"/>
</dbReference>
<dbReference type="AlphaFoldDB" id="A0A1C7ME39"/>
<dbReference type="OrthoDB" id="3266934at2759"/>
<reference evidence="3 4" key="1">
    <citation type="submission" date="2016-03" db="EMBL/GenBank/DDBJ databases">
        <title>Whole genome sequencing of Grifola frondosa 9006-11.</title>
        <authorList>
            <person name="Min B."/>
            <person name="Park H."/>
            <person name="Kim J.-G."/>
            <person name="Cho H."/>
            <person name="Oh Y.-L."/>
            <person name="Kong W.-S."/>
            <person name="Choi I.-G."/>
        </authorList>
    </citation>
    <scope>NUCLEOTIDE SEQUENCE [LARGE SCALE GENOMIC DNA]</scope>
    <source>
        <strain evidence="3 4">9006-11</strain>
    </source>
</reference>
<gene>
    <name evidence="3" type="ORF">A0H81_04817</name>
</gene>
<keyword evidence="2" id="KW-0472">Membrane</keyword>
<feature type="compositionally biased region" description="Basic and acidic residues" evidence="1">
    <location>
        <begin position="14"/>
        <end position="24"/>
    </location>
</feature>
<sequence>MPECDDTVALFEHGSTHDAHDHQRPATGSSQSNSQGNSSLVSRMLTTTVLSTASQFMWDSVNVPEGFYVAVAFDTPHTAGLFAQSPPFFVQTGQNVSCLATTAIPSSSSSDSPSPTVSPGSEAASSSGASGPKKLSPGALAGTISAVVVGVILLLIAFTYPQWWRHALPRRSRNRRPGGPYYLF</sequence>
<dbReference type="EMBL" id="LUGG01000004">
    <property type="protein sequence ID" value="OBZ75175.1"/>
    <property type="molecule type" value="Genomic_DNA"/>
</dbReference>